<dbReference type="Proteomes" id="UP000033647">
    <property type="component" value="Unassembled WGS sequence"/>
</dbReference>
<evidence type="ECO:0000256" key="2">
    <source>
        <dbReference type="ARBA" id="ARBA00012655"/>
    </source>
</evidence>
<dbReference type="PANTHER" id="PTHR11557:SF0">
    <property type="entry name" value="PORPHOBILINOGEN DEAMINASE"/>
    <property type="match status" value="1"/>
</dbReference>
<name>A0A0F4GSM7_9PEZI</name>
<accession>A0A0F4GSM7</accession>
<gene>
    <name evidence="7" type="ORF">TI39_contig329g00014</name>
</gene>
<dbReference type="EMBL" id="LAFY01000321">
    <property type="protein sequence ID" value="KJY00430.1"/>
    <property type="molecule type" value="Genomic_DNA"/>
</dbReference>
<dbReference type="InterPro" id="IPR000860">
    <property type="entry name" value="HemC"/>
</dbReference>
<dbReference type="PRINTS" id="PR00151">
    <property type="entry name" value="PORPHBDMNASE"/>
</dbReference>
<protein>
    <recommendedName>
        <fullName evidence="2">hydroxymethylbilane synthase</fullName>
        <ecNumber evidence="2">2.5.1.61</ecNumber>
    </recommendedName>
</protein>
<dbReference type="GO" id="GO:0005737">
    <property type="term" value="C:cytoplasm"/>
    <property type="evidence" value="ECO:0007669"/>
    <property type="project" value="TreeGrafter"/>
</dbReference>
<evidence type="ECO:0000256" key="5">
    <source>
        <dbReference type="ARBA" id="ARBA00023244"/>
    </source>
</evidence>
<keyword evidence="3" id="KW-0808">Transferase</keyword>
<keyword evidence="8" id="KW-1185">Reference proteome</keyword>
<comment type="similarity">
    <text evidence="1">Belongs to the HMBS family.</text>
</comment>
<feature type="domain" description="Porphobilinogen deaminase N-terminal" evidence="6">
    <location>
        <begin position="11"/>
        <end position="163"/>
    </location>
</feature>
<keyword evidence="5" id="KW-0627">Porphyrin biosynthesis</keyword>
<proteinExistence type="inferred from homology"/>
<dbReference type="EC" id="2.5.1.61" evidence="2"/>
<dbReference type="SUPFAM" id="SSF53850">
    <property type="entry name" value="Periplasmic binding protein-like II"/>
    <property type="match status" value="1"/>
</dbReference>
<reference evidence="7 8" key="1">
    <citation type="submission" date="2015-03" db="EMBL/GenBank/DDBJ databases">
        <title>RNA-seq based gene annotation and comparative genomics of four Zymoseptoria species reveal species-specific pathogenicity related genes and transposable element activity.</title>
        <authorList>
            <person name="Grandaubert J."/>
            <person name="Bhattacharyya A."/>
            <person name="Stukenbrock E.H."/>
        </authorList>
    </citation>
    <scope>NUCLEOTIDE SEQUENCE [LARGE SCALE GENOMIC DNA]</scope>
    <source>
        <strain evidence="7 8">Zb18110</strain>
    </source>
</reference>
<dbReference type="PANTHER" id="PTHR11557">
    <property type="entry name" value="PORPHOBILINOGEN DEAMINASE"/>
    <property type="match status" value="1"/>
</dbReference>
<evidence type="ECO:0000256" key="1">
    <source>
        <dbReference type="ARBA" id="ARBA00005638"/>
    </source>
</evidence>
<dbReference type="OrthoDB" id="564646at2759"/>
<organism evidence="7 8">
    <name type="scientific">Zymoseptoria brevis</name>
    <dbReference type="NCBI Taxonomy" id="1047168"/>
    <lineage>
        <taxon>Eukaryota</taxon>
        <taxon>Fungi</taxon>
        <taxon>Dikarya</taxon>
        <taxon>Ascomycota</taxon>
        <taxon>Pezizomycotina</taxon>
        <taxon>Dothideomycetes</taxon>
        <taxon>Dothideomycetidae</taxon>
        <taxon>Mycosphaerellales</taxon>
        <taxon>Mycosphaerellaceae</taxon>
        <taxon>Zymoseptoria</taxon>
    </lineage>
</organism>
<evidence type="ECO:0000259" key="6">
    <source>
        <dbReference type="Pfam" id="PF01379"/>
    </source>
</evidence>
<dbReference type="GO" id="GO:0004418">
    <property type="term" value="F:hydroxymethylbilane synthase activity"/>
    <property type="evidence" value="ECO:0007669"/>
    <property type="project" value="UniProtKB-EC"/>
</dbReference>
<evidence type="ECO:0000313" key="8">
    <source>
        <dbReference type="Proteomes" id="UP000033647"/>
    </source>
</evidence>
<evidence type="ECO:0000313" key="7">
    <source>
        <dbReference type="EMBL" id="KJY00430.1"/>
    </source>
</evidence>
<dbReference type="Pfam" id="PF01379">
    <property type="entry name" value="Porphobil_deam"/>
    <property type="match status" value="1"/>
</dbReference>
<dbReference type="STRING" id="1047168.A0A0F4GSM7"/>
<dbReference type="AlphaFoldDB" id="A0A0F4GSM7"/>
<comment type="caution">
    <text evidence="7">The sequence shown here is derived from an EMBL/GenBank/DDBJ whole genome shotgun (WGS) entry which is preliminary data.</text>
</comment>
<dbReference type="InterPro" id="IPR022417">
    <property type="entry name" value="Porphobilin_deaminase_N"/>
</dbReference>
<keyword evidence="4" id="KW-0350">Heme biosynthesis</keyword>
<sequence>MLTSSPSAAGKSDLAVIQARLIITTLQQRLGHPPSFEIRTHTVVGDADKHTPFVQLAKETGGSDVGKSLWTTGLEVDLLAGKRDILVHSLKDMPMTLPSKLILAAVPEREDPSDAVIMKAGSEFASLDELPPGSIVGTSSSRRRALVRRNWPHLEVMECRGNVCVFARADFEAS</sequence>
<evidence type="ECO:0000256" key="3">
    <source>
        <dbReference type="ARBA" id="ARBA00022679"/>
    </source>
</evidence>
<dbReference type="Gene3D" id="3.40.190.10">
    <property type="entry name" value="Periplasmic binding protein-like II"/>
    <property type="match status" value="1"/>
</dbReference>
<evidence type="ECO:0000256" key="4">
    <source>
        <dbReference type="ARBA" id="ARBA00023133"/>
    </source>
</evidence>
<dbReference type="GO" id="GO:0006783">
    <property type="term" value="P:heme biosynthetic process"/>
    <property type="evidence" value="ECO:0007669"/>
    <property type="project" value="UniProtKB-KW"/>
</dbReference>